<evidence type="ECO:0000313" key="2">
    <source>
        <dbReference type="Proteomes" id="UP001151529"/>
    </source>
</evidence>
<accession>A0A9Q0NNG3</accession>
<dbReference type="InterPro" id="IPR036691">
    <property type="entry name" value="Endo/exonu/phosph_ase_sf"/>
</dbReference>
<dbReference type="EMBL" id="JAPFFL010000018">
    <property type="protein sequence ID" value="KAJ6672996.1"/>
    <property type="molecule type" value="Genomic_DNA"/>
</dbReference>
<feature type="non-terminal residue" evidence="1">
    <location>
        <position position="243"/>
    </location>
</feature>
<name>A0A9Q0NNG3_SALVM</name>
<dbReference type="Gene3D" id="3.60.10.10">
    <property type="entry name" value="Endonuclease/exonuclease/phosphatase"/>
    <property type="match status" value="1"/>
</dbReference>
<dbReference type="Proteomes" id="UP001151529">
    <property type="component" value="Chromosome 12"/>
</dbReference>
<reference evidence="1" key="2">
    <citation type="journal article" date="2023" name="Int. J. Mol. Sci.">
        <title>De Novo Assembly and Annotation of 11 Diverse Shrub Willow (Salix) Genomes Reveals Novel Gene Organization in Sex-Linked Regions.</title>
        <authorList>
            <person name="Hyden B."/>
            <person name="Feng K."/>
            <person name="Yates T.B."/>
            <person name="Jawdy S."/>
            <person name="Cereghino C."/>
            <person name="Smart L.B."/>
            <person name="Muchero W."/>
        </authorList>
    </citation>
    <scope>NUCLEOTIDE SEQUENCE [LARGE SCALE GENOMIC DNA]</scope>
    <source>
        <tissue evidence="1">Shoot tip</tissue>
    </source>
</reference>
<organism evidence="1 2">
    <name type="scientific">Salix viminalis</name>
    <name type="common">Common osier</name>
    <name type="synonym">Basket willow</name>
    <dbReference type="NCBI Taxonomy" id="40686"/>
    <lineage>
        <taxon>Eukaryota</taxon>
        <taxon>Viridiplantae</taxon>
        <taxon>Streptophyta</taxon>
        <taxon>Embryophyta</taxon>
        <taxon>Tracheophyta</taxon>
        <taxon>Spermatophyta</taxon>
        <taxon>Magnoliopsida</taxon>
        <taxon>eudicotyledons</taxon>
        <taxon>Gunneridae</taxon>
        <taxon>Pentapetalae</taxon>
        <taxon>rosids</taxon>
        <taxon>fabids</taxon>
        <taxon>Malpighiales</taxon>
        <taxon>Salicaceae</taxon>
        <taxon>Saliceae</taxon>
        <taxon>Salix</taxon>
    </lineage>
</organism>
<gene>
    <name evidence="1" type="ORF">OIU85_014248</name>
</gene>
<evidence type="ECO:0008006" key="3">
    <source>
        <dbReference type="Google" id="ProtNLM"/>
    </source>
</evidence>
<dbReference type="PANTHER" id="PTHR33710:SF71">
    <property type="entry name" value="ENDONUCLEASE_EXONUCLEASE_PHOSPHATASE DOMAIN-CONTAINING PROTEIN"/>
    <property type="match status" value="1"/>
</dbReference>
<protein>
    <recommendedName>
        <fullName evidence="3">Endonuclease/exonuclease/phosphatase domain-containing protein</fullName>
    </recommendedName>
</protein>
<dbReference type="AlphaFoldDB" id="A0A9Q0NNG3"/>
<dbReference type="PANTHER" id="PTHR33710">
    <property type="entry name" value="BNAC02G09200D PROTEIN"/>
    <property type="match status" value="1"/>
</dbReference>
<dbReference type="OrthoDB" id="851009at2759"/>
<proteinExistence type="predicted"/>
<keyword evidence="2" id="KW-1185">Reference proteome</keyword>
<evidence type="ECO:0000313" key="1">
    <source>
        <dbReference type="EMBL" id="KAJ6672996.1"/>
    </source>
</evidence>
<comment type="caution">
    <text evidence="1">The sequence shown here is derived from an EMBL/GenBank/DDBJ whole genome shotgun (WGS) entry which is preliminary data.</text>
</comment>
<reference evidence="1" key="1">
    <citation type="submission" date="2022-11" db="EMBL/GenBank/DDBJ databases">
        <authorList>
            <person name="Hyden B.L."/>
            <person name="Feng K."/>
            <person name="Yates T."/>
            <person name="Jawdy S."/>
            <person name="Smart L.B."/>
            <person name="Muchero W."/>
        </authorList>
    </citation>
    <scope>NUCLEOTIDE SEQUENCE</scope>
    <source>
        <tissue evidence="1">Shoot tip</tissue>
    </source>
</reference>
<sequence>MIVGLLETKVLKDNLCGVEKGINLPNWNFLSNENGGTTIRIVIGWDASVCSVQCLHYSSQWMTCDVRDVRKNSSLTVSFIYGLHTPADRLELWDYIARQGALQGQNAWVLMGDFNASLKASDSSGGAITWTGHHQDFSNCLYKAQLHSLPYKGLKYTWHNGQEQHSMIVKKLDWVLGNYALLREWPNAQAEFLARTVSDHSSMVLRLLPCNPSFPPQFKFLNLWTNQEEFLSIVTNAWQSRVD</sequence>
<dbReference type="SUPFAM" id="SSF56219">
    <property type="entry name" value="DNase I-like"/>
    <property type="match status" value="1"/>
</dbReference>